<dbReference type="InterPro" id="IPR005754">
    <property type="entry name" value="Sortase"/>
</dbReference>
<keyword evidence="1" id="KW-0378">Hydrolase</keyword>
<gene>
    <name evidence="4" type="ORF">HNR15_000123</name>
</gene>
<evidence type="ECO:0000256" key="1">
    <source>
        <dbReference type="ARBA" id="ARBA00022801"/>
    </source>
</evidence>
<feature type="compositionally biased region" description="Polar residues" evidence="2">
    <location>
        <begin position="38"/>
        <end position="47"/>
    </location>
</feature>
<keyword evidence="3" id="KW-0732">Signal</keyword>
<protein>
    <recommendedName>
        <fullName evidence="6">Sortase family protein</fullName>
    </recommendedName>
</protein>
<dbReference type="InterPro" id="IPR042001">
    <property type="entry name" value="Sortase_F"/>
</dbReference>
<dbReference type="Pfam" id="PF04203">
    <property type="entry name" value="Sortase"/>
    <property type="match status" value="1"/>
</dbReference>
<dbReference type="Gene3D" id="2.40.260.10">
    <property type="entry name" value="Sortase"/>
    <property type="match status" value="1"/>
</dbReference>
<dbReference type="RefSeq" id="WP_179478237.1">
    <property type="nucleotide sequence ID" value="NZ_JACCFW010000001.1"/>
</dbReference>
<evidence type="ECO:0000313" key="4">
    <source>
        <dbReference type="EMBL" id="NYJ73160.1"/>
    </source>
</evidence>
<dbReference type="Proteomes" id="UP000571817">
    <property type="component" value="Unassembled WGS sequence"/>
</dbReference>
<dbReference type="CDD" id="cd05829">
    <property type="entry name" value="Sortase_F"/>
    <property type="match status" value="1"/>
</dbReference>
<evidence type="ECO:0000313" key="5">
    <source>
        <dbReference type="Proteomes" id="UP000571817"/>
    </source>
</evidence>
<feature type="region of interest" description="Disordered" evidence="2">
    <location>
        <begin position="34"/>
        <end position="64"/>
    </location>
</feature>
<dbReference type="SUPFAM" id="SSF63817">
    <property type="entry name" value="Sortase"/>
    <property type="match status" value="1"/>
</dbReference>
<feature type="signal peptide" evidence="3">
    <location>
        <begin position="1"/>
        <end position="30"/>
    </location>
</feature>
<sequence>MRPLLTLGVGLLAAAIGAGGVALSNHPANAVPRDFGSVASSTGTPSGPVSAAPRRAPGIAPVQDAVPPAAPVRITIPSLRVSAPLTNVALDGANSLVVPQDPHVVGWWQASALAGSPMGTTVLDGHVDTAAQGPGTLFRLQDLRAGATIVLRASNGHEYTYRVTTRRVLKKSGGLPASLFSPTAPGTLAVVTCGGPFDRAIHHYVDNIVVLASPVS</sequence>
<keyword evidence="5" id="KW-1185">Reference proteome</keyword>
<name>A0A853DEQ2_9MICO</name>
<comment type="caution">
    <text evidence="4">The sequence shown here is derived from an EMBL/GenBank/DDBJ whole genome shotgun (WGS) entry which is preliminary data.</text>
</comment>
<dbReference type="EMBL" id="JACCFW010000001">
    <property type="protein sequence ID" value="NYJ73160.1"/>
    <property type="molecule type" value="Genomic_DNA"/>
</dbReference>
<evidence type="ECO:0008006" key="6">
    <source>
        <dbReference type="Google" id="ProtNLM"/>
    </source>
</evidence>
<organism evidence="4 5">
    <name type="scientific">Allobranchiibius huperziae</name>
    <dbReference type="NCBI Taxonomy" id="1874116"/>
    <lineage>
        <taxon>Bacteria</taxon>
        <taxon>Bacillati</taxon>
        <taxon>Actinomycetota</taxon>
        <taxon>Actinomycetes</taxon>
        <taxon>Micrococcales</taxon>
        <taxon>Dermacoccaceae</taxon>
        <taxon>Allobranchiibius</taxon>
    </lineage>
</organism>
<evidence type="ECO:0000256" key="2">
    <source>
        <dbReference type="SAM" id="MobiDB-lite"/>
    </source>
</evidence>
<reference evidence="4 5" key="1">
    <citation type="submission" date="2020-07" db="EMBL/GenBank/DDBJ databases">
        <title>Sequencing the genomes of 1000 actinobacteria strains.</title>
        <authorList>
            <person name="Klenk H.-P."/>
        </authorList>
    </citation>
    <scope>NUCLEOTIDE SEQUENCE [LARGE SCALE GENOMIC DNA]</scope>
    <source>
        <strain evidence="4 5">DSM 29531</strain>
    </source>
</reference>
<feature type="chain" id="PRO_5032334067" description="Sortase family protein" evidence="3">
    <location>
        <begin position="31"/>
        <end position="216"/>
    </location>
</feature>
<dbReference type="GO" id="GO:0016787">
    <property type="term" value="F:hydrolase activity"/>
    <property type="evidence" value="ECO:0007669"/>
    <property type="project" value="UniProtKB-KW"/>
</dbReference>
<evidence type="ECO:0000256" key="3">
    <source>
        <dbReference type="SAM" id="SignalP"/>
    </source>
</evidence>
<dbReference type="AlphaFoldDB" id="A0A853DEQ2"/>
<dbReference type="InterPro" id="IPR023365">
    <property type="entry name" value="Sortase_dom-sf"/>
</dbReference>
<proteinExistence type="predicted"/>
<accession>A0A853DEQ2</accession>